<keyword evidence="6" id="KW-1185">Reference proteome</keyword>
<evidence type="ECO:0000256" key="1">
    <source>
        <dbReference type="ARBA" id="ARBA00022676"/>
    </source>
</evidence>
<dbReference type="InterPro" id="IPR001296">
    <property type="entry name" value="Glyco_trans_1"/>
</dbReference>
<organism evidence="5 6">
    <name type="scientific">Tranquillimonas rosea</name>
    <dbReference type="NCBI Taxonomy" id="641238"/>
    <lineage>
        <taxon>Bacteria</taxon>
        <taxon>Pseudomonadati</taxon>
        <taxon>Pseudomonadota</taxon>
        <taxon>Alphaproteobacteria</taxon>
        <taxon>Rhodobacterales</taxon>
        <taxon>Roseobacteraceae</taxon>
        <taxon>Tranquillimonas</taxon>
    </lineage>
</organism>
<evidence type="ECO:0000256" key="2">
    <source>
        <dbReference type="ARBA" id="ARBA00022679"/>
    </source>
</evidence>
<dbReference type="OrthoDB" id="9790710at2"/>
<evidence type="ECO:0000259" key="3">
    <source>
        <dbReference type="Pfam" id="PF00534"/>
    </source>
</evidence>
<dbReference type="Pfam" id="PF00534">
    <property type="entry name" value="Glycos_transf_1"/>
    <property type="match status" value="1"/>
</dbReference>
<dbReference type="SUPFAM" id="SSF53756">
    <property type="entry name" value="UDP-Glycosyltransferase/glycogen phosphorylase"/>
    <property type="match status" value="1"/>
</dbReference>
<feature type="domain" description="Glycosyl transferase family 1" evidence="3">
    <location>
        <begin position="188"/>
        <end position="325"/>
    </location>
</feature>
<proteinExistence type="predicted"/>
<evidence type="ECO:0000313" key="6">
    <source>
        <dbReference type="Proteomes" id="UP000198885"/>
    </source>
</evidence>
<protein>
    <submittedName>
        <fullName evidence="5">Glycosyltransferase involved in cell wall bisynthesis</fullName>
    </submittedName>
</protein>
<dbReference type="Gene3D" id="3.40.50.2000">
    <property type="entry name" value="Glycogen Phosphorylase B"/>
    <property type="match status" value="2"/>
</dbReference>
<dbReference type="Proteomes" id="UP000198885">
    <property type="component" value="Unassembled WGS sequence"/>
</dbReference>
<dbReference type="STRING" id="641238.SAMN04490244_11312"/>
<dbReference type="PANTHER" id="PTHR12526">
    <property type="entry name" value="GLYCOSYLTRANSFERASE"/>
    <property type="match status" value="1"/>
</dbReference>
<reference evidence="5 6" key="1">
    <citation type="submission" date="2016-10" db="EMBL/GenBank/DDBJ databases">
        <authorList>
            <person name="de Groot N.N."/>
        </authorList>
    </citation>
    <scope>NUCLEOTIDE SEQUENCE [LARGE SCALE GENOMIC DNA]</scope>
    <source>
        <strain evidence="5 6">DSM 23042</strain>
    </source>
</reference>
<name>A0A1H9WTD1_9RHOB</name>
<dbReference type="AlphaFoldDB" id="A0A1H9WTD1"/>
<keyword evidence="2 5" id="KW-0808">Transferase</keyword>
<accession>A0A1H9WTD1</accession>
<evidence type="ECO:0000259" key="4">
    <source>
        <dbReference type="Pfam" id="PF13439"/>
    </source>
</evidence>
<dbReference type="GO" id="GO:0016757">
    <property type="term" value="F:glycosyltransferase activity"/>
    <property type="evidence" value="ECO:0007669"/>
    <property type="project" value="UniProtKB-KW"/>
</dbReference>
<sequence>MKIVFGSAHPYLPQMKGGAQASTHEMALSMTRRGHDVSVLAGLAGEGLIGLRGRIAMKLTGRRTVADTALGYRVHRGWFPWEGVPELVAREAPDVAVVQSYKPVPIARAFLDAGIPSVIYFRNVEVEDLGGDLATLGQIPAIANSSFTAAWFERHYGLKSRVVHPMFTPESYRTETSREYVTFINPHPQKGLETALTLAERCPDIPFLFVEGWGLTGEERAARDARLARLSNVTMHPGTNDMREIYGQTRILLAPSRWEEAFGRVAAEAHYSGIPVIGARRGGLPEAIGPGGLLVDADAPAEEWVAALRALWDDTDRYESVSQAALDYSRRPDLDRESQIDTVLEVLAEAARAGLPARPSAPVAATS</sequence>
<gene>
    <name evidence="5" type="ORF">SAMN04490244_11312</name>
</gene>
<dbReference type="PANTHER" id="PTHR12526:SF510">
    <property type="entry name" value="D-INOSITOL 3-PHOSPHATE GLYCOSYLTRANSFERASE"/>
    <property type="match status" value="1"/>
</dbReference>
<dbReference type="Pfam" id="PF13439">
    <property type="entry name" value="Glyco_transf_4"/>
    <property type="match status" value="1"/>
</dbReference>
<dbReference type="RefSeq" id="WP_092695939.1">
    <property type="nucleotide sequence ID" value="NZ_CBDDGO010000004.1"/>
</dbReference>
<feature type="domain" description="Glycosyltransferase subfamily 4-like N-terminal" evidence="4">
    <location>
        <begin position="17"/>
        <end position="164"/>
    </location>
</feature>
<evidence type="ECO:0000313" key="5">
    <source>
        <dbReference type="EMBL" id="SES37029.1"/>
    </source>
</evidence>
<keyword evidence="1" id="KW-0328">Glycosyltransferase</keyword>
<dbReference type="EMBL" id="FOGU01000013">
    <property type="protein sequence ID" value="SES37029.1"/>
    <property type="molecule type" value="Genomic_DNA"/>
</dbReference>
<dbReference type="InterPro" id="IPR028098">
    <property type="entry name" value="Glyco_trans_4-like_N"/>
</dbReference>